<dbReference type="PANTHER" id="PTHR10245">
    <property type="entry name" value="ENDOTHELIAL DIFFERENTIATION-RELATED FACTOR 1 MULTIPROTEIN BRIDGING FACTOR 1"/>
    <property type="match status" value="1"/>
</dbReference>
<proteinExistence type="predicted"/>
<keyword evidence="1" id="KW-0805">Transcription regulation</keyword>
<name>A0A915PT36_9BILA</name>
<feature type="domain" description="HTH cro/C1-type" evidence="4">
    <location>
        <begin position="115"/>
        <end position="169"/>
    </location>
</feature>
<sequence>MGTINSDTDPDTVTILHRRGPTQKTLRTAAVGLNIFASMLETLPIVEYLNCSYDNLRARMELNAAQRRGIAIETSKKLMAGGNRQHHAAKNTARLDEETEELHHERVSLTLGKVMQQARQTKEWTQKDLATHINEKPQVVAEYENGKAVPNQQILAKMERALGVKLRGKDMGHPLVSKGASAVIKKK</sequence>
<dbReference type="PROSITE" id="PS50943">
    <property type="entry name" value="HTH_CROC1"/>
    <property type="match status" value="1"/>
</dbReference>
<dbReference type="InterPro" id="IPR013729">
    <property type="entry name" value="MBF1_N"/>
</dbReference>
<dbReference type="CDD" id="cd00093">
    <property type="entry name" value="HTH_XRE"/>
    <property type="match status" value="1"/>
</dbReference>
<dbReference type="AlphaFoldDB" id="A0A915PT36"/>
<evidence type="ECO:0000313" key="6">
    <source>
        <dbReference type="WBParaSite" id="sdigi.contig298.g7199.t1"/>
    </source>
</evidence>
<dbReference type="Pfam" id="PF01381">
    <property type="entry name" value="HTH_3"/>
    <property type="match status" value="1"/>
</dbReference>
<reference evidence="6" key="1">
    <citation type="submission" date="2022-11" db="UniProtKB">
        <authorList>
            <consortium name="WormBaseParasite"/>
        </authorList>
    </citation>
    <scope>IDENTIFICATION</scope>
</reference>
<dbReference type="SMART" id="SM00530">
    <property type="entry name" value="HTH_XRE"/>
    <property type="match status" value="1"/>
</dbReference>
<evidence type="ECO:0000256" key="2">
    <source>
        <dbReference type="ARBA" id="ARBA00023125"/>
    </source>
</evidence>
<dbReference type="GO" id="GO:0003677">
    <property type="term" value="F:DNA binding"/>
    <property type="evidence" value="ECO:0007669"/>
    <property type="project" value="UniProtKB-KW"/>
</dbReference>
<dbReference type="InterPro" id="IPR001387">
    <property type="entry name" value="Cro/C1-type_HTH"/>
</dbReference>
<evidence type="ECO:0000313" key="5">
    <source>
        <dbReference type="Proteomes" id="UP000887581"/>
    </source>
</evidence>
<dbReference type="FunFam" id="1.10.260.40:FF:000015">
    <property type="entry name" value="Endothelial differentiation-related factor 1"/>
    <property type="match status" value="1"/>
</dbReference>
<evidence type="ECO:0000259" key="4">
    <source>
        <dbReference type="PROSITE" id="PS50943"/>
    </source>
</evidence>
<dbReference type="SUPFAM" id="SSF47413">
    <property type="entry name" value="lambda repressor-like DNA-binding domains"/>
    <property type="match status" value="1"/>
</dbReference>
<keyword evidence="2" id="KW-0238">DNA-binding</keyword>
<dbReference type="Pfam" id="PF08523">
    <property type="entry name" value="MBF1"/>
    <property type="match status" value="1"/>
</dbReference>
<dbReference type="WBParaSite" id="sdigi.contig298.g7199.t1">
    <property type="protein sequence ID" value="sdigi.contig298.g7199.t1"/>
    <property type="gene ID" value="sdigi.contig298.g7199"/>
</dbReference>
<keyword evidence="3" id="KW-0804">Transcription</keyword>
<evidence type="ECO:0000256" key="3">
    <source>
        <dbReference type="ARBA" id="ARBA00023163"/>
    </source>
</evidence>
<keyword evidence="5" id="KW-1185">Reference proteome</keyword>
<dbReference type="GO" id="GO:0005634">
    <property type="term" value="C:nucleus"/>
    <property type="evidence" value="ECO:0007669"/>
    <property type="project" value="UniProtKB-ARBA"/>
</dbReference>
<dbReference type="Gene3D" id="1.10.260.40">
    <property type="entry name" value="lambda repressor-like DNA-binding domains"/>
    <property type="match status" value="1"/>
</dbReference>
<protein>
    <submittedName>
        <fullName evidence="6">HTH cro/C1-type domain-containing protein</fullName>
    </submittedName>
</protein>
<accession>A0A915PT36</accession>
<dbReference type="Proteomes" id="UP000887581">
    <property type="component" value="Unplaced"/>
</dbReference>
<evidence type="ECO:0000256" key="1">
    <source>
        <dbReference type="ARBA" id="ARBA00023015"/>
    </source>
</evidence>
<dbReference type="InterPro" id="IPR010982">
    <property type="entry name" value="Lambda_DNA-bd_dom_sf"/>
</dbReference>
<dbReference type="PANTHER" id="PTHR10245:SF15">
    <property type="entry name" value="ENDOTHELIAL DIFFERENTIATION-RELATED FACTOR 1"/>
    <property type="match status" value="1"/>
</dbReference>
<organism evidence="5 6">
    <name type="scientific">Setaria digitata</name>
    <dbReference type="NCBI Taxonomy" id="48799"/>
    <lineage>
        <taxon>Eukaryota</taxon>
        <taxon>Metazoa</taxon>
        <taxon>Ecdysozoa</taxon>
        <taxon>Nematoda</taxon>
        <taxon>Chromadorea</taxon>
        <taxon>Rhabditida</taxon>
        <taxon>Spirurina</taxon>
        <taxon>Spiruromorpha</taxon>
        <taxon>Filarioidea</taxon>
        <taxon>Setariidae</taxon>
        <taxon>Setaria</taxon>
    </lineage>
</organism>